<dbReference type="Proteomes" id="UP000186583">
    <property type="component" value="Unassembled WGS sequence"/>
</dbReference>
<dbReference type="PANTHER" id="PTHR34144">
    <property type="entry name" value="CHROMOSOME 8, WHOLE GENOME SHOTGUN SEQUENCE"/>
    <property type="match status" value="1"/>
</dbReference>
<dbReference type="OrthoDB" id="262547at2759"/>
<keyword evidence="1" id="KW-0808">Transferase</keyword>
<dbReference type="AlphaFoldDB" id="A0A1Q8R9R6"/>
<sequence length="420" mass="47740">MLLPIRRLRRFLPRPVFITLFALILLDAHLTIHTRPFTKLPTPDSLPAQRPGNETIFIASIHRNSGQILASSWSDSMLRLVDHLGGAHGLVHFSAVESGSQDDTKDRLTALKEQLDARGVPNTIVLGKTVQEQLDELADRPSSIGPRPAGWVWNAHESHLDMRRISYLARERNLAMEPLATLRDRDGIVFDKILWFNDVVFDTADIAALLDTRAGNYAAACAMDFTLYPYYYDTFALRDDQGLKTASWYWPWFHSARARALAAAMEPVLVQSCWNGAVAFDAAPFYAEPALRFRAVDDSLAALHLEGSECCLIHADNPLSREKGVWLNPNVRVGYNVPVYGQVKTERFPDPWAALVGSWANRYLRVRNRVQLVLERWVVEGRLRKWTEETPPGEAPRREMGEMCLINEMQIMWMNGWKHI</sequence>
<dbReference type="InterPro" id="IPR021047">
    <property type="entry name" value="Mannosyltransferase_CMT1"/>
</dbReference>
<protein>
    <submittedName>
        <fullName evidence="1">Alpha-1,3-mannosyltransferase CMT1-like protein 2</fullName>
    </submittedName>
</protein>
<gene>
    <name evidence="1" type="ORF">CCHL11_09677</name>
</gene>
<name>A0A1Q8R9R6_9PEZI</name>
<dbReference type="GO" id="GO:0016757">
    <property type="term" value="F:glycosyltransferase activity"/>
    <property type="evidence" value="ECO:0007669"/>
    <property type="project" value="UniProtKB-KW"/>
</dbReference>
<comment type="caution">
    <text evidence="1">The sequence shown here is derived from an EMBL/GenBank/DDBJ whole genome shotgun (WGS) entry which is preliminary data.</text>
</comment>
<organism evidence="1 2">
    <name type="scientific">Colletotrichum chlorophyti</name>
    <dbReference type="NCBI Taxonomy" id="708187"/>
    <lineage>
        <taxon>Eukaryota</taxon>
        <taxon>Fungi</taxon>
        <taxon>Dikarya</taxon>
        <taxon>Ascomycota</taxon>
        <taxon>Pezizomycotina</taxon>
        <taxon>Sordariomycetes</taxon>
        <taxon>Hypocreomycetidae</taxon>
        <taxon>Glomerellales</taxon>
        <taxon>Glomerellaceae</taxon>
        <taxon>Colletotrichum</taxon>
    </lineage>
</organism>
<evidence type="ECO:0000313" key="1">
    <source>
        <dbReference type="EMBL" id="OLN81110.1"/>
    </source>
</evidence>
<dbReference type="PANTHER" id="PTHR34144:SF7">
    <property type="entry name" value="EXPORT PROTEIN (CAP59), PUTATIVE (AFU_ORTHOLOGUE AFUA_7G05020)-RELATED"/>
    <property type="match status" value="1"/>
</dbReference>
<proteinExistence type="predicted"/>
<keyword evidence="1" id="KW-0328">Glycosyltransferase</keyword>
<evidence type="ECO:0000313" key="2">
    <source>
        <dbReference type="Proteomes" id="UP000186583"/>
    </source>
</evidence>
<dbReference type="EMBL" id="MPGH01000263">
    <property type="protein sequence ID" value="OLN81110.1"/>
    <property type="molecule type" value="Genomic_DNA"/>
</dbReference>
<reference evidence="1 2" key="1">
    <citation type="submission" date="2016-11" db="EMBL/GenBank/DDBJ databases">
        <title>Draft Genome Assembly of Colletotrichum chlorophyti a pathogen of herbaceous plants.</title>
        <authorList>
            <person name="Gan P."/>
            <person name="Narusaka M."/>
            <person name="Tsushima A."/>
            <person name="Narusaka Y."/>
            <person name="Takano Y."/>
            <person name="Shirasu K."/>
        </authorList>
    </citation>
    <scope>NUCLEOTIDE SEQUENCE [LARGE SCALE GENOMIC DNA]</scope>
    <source>
        <strain evidence="1 2">NTL11</strain>
    </source>
</reference>
<dbReference type="STRING" id="708187.A0A1Q8R9R6"/>
<dbReference type="Pfam" id="PF11735">
    <property type="entry name" value="CAP59_mtransfer"/>
    <property type="match status" value="1"/>
</dbReference>
<keyword evidence="2" id="KW-1185">Reference proteome</keyword>
<accession>A0A1Q8R9R6</accession>